<accession>M2BFP8</accession>
<dbReference type="PANTHER" id="PTHR23150">
    <property type="entry name" value="SULFATASE MODIFYING FACTOR 1, 2"/>
    <property type="match status" value="1"/>
</dbReference>
<organism evidence="3">
    <name type="scientific">Treponema denticola H1-T</name>
    <dbReference type="NCBI Taxonomy" id="999431"/>
    <lineage>
        <taxon>Bacteria</taxon>
        <taxon>Pseudomonadati</taxon>
        <taxon>Spirochaetota</taxon>
        <taxon>Spirochaetia</taxon>
        <taxon>Spirochaetales</taxon>
        <taxon>Treponemataceae</taxon>
        <taxon>Treponema</taxon>
    </lineage>
</organism>
<dbReference type="SUPFAM" id="SSF56436">
    <property type="entry name" value="C-type lectin-like"/>
    <property type="match status" value="1"/>
</dbReference>
<evidence type="ECO:0000256" key="1">
    <source>
        <dbReference type="SAM" id="SignalP"/>
    </source>
</evidence>
<keyword evidence="1" id="KW-0732">Signal</keyword>
<dbReference type="InterPro" id="IPR016187">
    <property type="entry name" value="CTDL_fold"/>
</dbReference>
<dbReference type="GO" id="GO:0120147">
    <property type="term" value="F:formylglycine-generating oxidase activity"/>
    <property type="evidence" value="ECO:0007669"/>
    <property type="project" value="TreeGrafter"/>
</dbReference>
<sequence>MMNSNNNKKVYAFRGAAALITAAVLAVALLFTACPNNAGGGGSAATVNITVTGDANVNVPSEPVAVRAGAKWAEAKSTVQGKVSPKPNFLIDTWHLGEDENAPELKDADMFVKDTTVFVKSRADLPDLSPIQGSGTQVKITFGVTPAGGGAILGPNPISVNKNTPWNPLLKAYAAAALKVNTGYELVGWKKNGTELDDTFSFDDDANVFAELKDMRIYLTVKGDSHVNVNNPTETIVIKSGVKWQSIKETVAAKVTVNDPTNYAVTAWHRGTGTSDPVLTDDYEFKKENGQNRTVYAETGDKRIEVTVKYGTGSGSPTPAGNITVYDGKKWSEVKAQAAAKLNLPYGVVIQKWHWNDAGGQEINDNHIFKASDGPRTVYAKVFDKRITVTVKYGKVGTENPPTAGTITVYDGDTWSTVKPKAQNKLPSSALAHGATILKWQWNDADGWEISANHTFKVSDGATKTVYALIRPHIVYGQYGPARRLQFYAPESGIVTERPYYLDKIYGATNGTLGRSEQTDNGIHTVSLDAYWMADGEVTQELYELVMGKNPSRFQGESYPPASGEIQERRPVEQVNWYEAVAFCNELTRCCSNLGESECVYTYVGYPYTVRDAKQKKEPTMNRSKKGFRLPTEAEWEWAAQGGTQHRTYPVPWGTTVNHDEYIWYESNSGSKTHQGLKKKSHPDFPLDDIGGNVSEWCWDWYSSTTPTGGDNPTGAPSGTKRVRRGGSYGDYQHKCACAYRARREPELQNDNTGFRIVCKD</sequence>
<protein>
    <recommendedName>
        <fullName evidence="2">Sulfatase-modifying factor enzyme-like domain-containing protein</fullName>
    </recommendedName>
</protein>
<dbReference type="PANTHER" id="PTHR23150:SF19">
    <property type="entry name" value="FORMYLGLYCINE-GENERATING ENZYME"/>
    <property type="match status" value="1"/>
</dbReference>
<name>M2BFP8_TREDN</name>
<dbReference type="Gene3D" id="3.90.1580.10">
    <property type="entry name" value="paralog of FGE (formylglycine-generating enzyme)"/>
    <property type="match status" value="1"/>
</dbReference>
<dbReference type="PATRIC" id="fig|999431.4.peg.226"/>
<evidence type="ECO:0000259" key="2">
    <source>
        <dbReference type="Pfam" id="PF03781"/>
    </source>
</evidence>
<comment type="caution">
    <text evidence="3">The sequence shown here is derived from an EMBL/GenBank/DDBJ whole genome shotgun (WGS) entry which is preliminary data.</text>
</comment>
<feature type="signal peptide" evidence="1">
    <location>
        <begin position="1"/>
        <end position="38"/>
    </location>
</feature>
<dbReference type="Pfam" id="PF03781">
    <property type="entry name" value="FGE-sulfatase"/>
    <property type="match status" value="1"/>
</dbReference>
<dbReference type="HOGENOM" id="CLU_012431_1_2_12"/>
<dbReference type="RefSeq" id="WP_002686968.1">
    <property type="nucleotide sequence ID" value="NZ_CM001794.1"/>
</dbReference>
<dbReference type="EMBL" id="AGDW01000001">
    <property type="protein sequence ID" value="EMB34681.1"/>
    <property type="molecule type" value="Genomic_DNA"/>
</dbReference>
<proteinExistence type="predicted"/>
<dbReference type="InterPro" id="IPR051043">
    <property type="entry name" value="Sulfatase_Mod_Factor_Kinase"/>
</dbReference>
<dbReference type="InterPro" id="IPR005532">
    <property type="entry name" value="SUMF_dom"/>
</dbReference>
<reference evidence="3" key="1">
    <citation type="submission" date="2012-01" db="EMBL/GenBank/DDBJ databases">
        <title>The Genome Sequence of Treponema denticola H1-T.</title>
        <authorList>
            <consortium name="The Broad Institute Genome Sequencing Platform"/>
            <person name="Earl A."/>
            <person name="Ward D."/>
            <person name="Feldgarden M."/>
            <person name="Gevers D."/>
            <person name="Blanton J.M."/>
            <person name="Fenno C.J."/>
            <person name="Baranova O.V."/>
            <person name="Mathney J."/>
            <person name="Dewhirst F.E."/>
            <person name="Izard J."/>
            <person name="Young S.K."/>
            <person name="Zeng Q."/>
            <person name="Gargeya S."/>
            <person name="Fitzgerald M."/>
            <person name="Haas B."/>
            <person name="Abouelleil A."/>
            <person name="Alvarado L."/>
            <person name="Arachchi H.M."/>
            <person name="Berlin A."/>
            <person name="Chapman S.B."/>
            <person name="Gearin G."/>
            <person name="Goldberg J."/>
            <person name="Griggs A."/>
            <person name="Gujja S."/>
            <person name="Hansen M."/>
            <person name="Heiman D."/>
            <person name="Howarth C."/>
            <person name="Larimer J."/>
            <person name="Lui A."/>
            <person name="MacDonald P.J.P."/>
            <person name="McCowen C."/>
            <person name="Montmayeur A."/>
            <person name="Murphy C."/>
            <person name="Neiman D."/>
            <person name="Pearson M."/>
            <person name="Priest M."/>
            <person name="Roberts A."/>
            <person name="Saif S."/>
            <person name="Shea T."/>
            <person name="Sisk P."/>
            <person name="Stolte C."/>
            <person name="Sykes S."/>
            <person name="Wortman J."/>
            <person name="Nusbaum C."/>
            <person name="Birren B."/>
        </authorList>
    </citation>
    <scope>NUCLEOTIDE SEQUENCE [LARGE SCALE GENOMIC DNA]</scope>
    <source>
        <strain evidence="3">H1-T</strain>
    </source>
</reference>
<dbReference type="Proteomes" id="UP000011708">
    <property type="component" value="Chromosome"/>
</dbReference>
<feature type="domain" description="Sulfatase-modifying factor enzyme-like" evidence="2">
    <location>
        <begin position="515"/>
        <end position="758"/>
    </location>
</feature>
<feature type="chain" id="PRO_5004020924" description="Sulfatase-modifying factor enzyme-like domain-containing protein" evidence="1">
    <location>
        <begin position="39"/>
        <end position="761"/>
    </location>
</feature>
<evidence type="ECO:0000313" key="3">
    <source>
        <dbReference type="EMBL" id="EMB34681.1"/>
    </source>
</evidence>
<gene>
    <name evidence="3" type="ORF">HMPREF9725_00220</name>
</gene>
<dbReference type="InterPro" id="IPR042095">
    <property type="entry name" value="SUMF_sf"/>
</dbReference>
<dbReference type="AlphaFoldDB" id="M2BFP8"/>